<feature type="compositionally biased region" description="Pro residues" evidence="6">
    <location>
        <begin position="308"/>
        <end position="317"/>
    </location>
</feature>
<dbReference type="InterPro" id="IPR013909">
    <property type="entry name" value="NuBaID_C"/>
</dbReference>
<feature type="compositionally biased region" description="Basic and acidic residues" evidence="6">
    <location>
        <begin position="343"/>
        <end position="353"/>
    </location>
</feature>
<evidence type="ECO:0000256" key="2">
    <source>
        <dbReference type="ARBA" id="ARBA00022723"/>
    </source>
</evidence>
<evidence type="ECO:0000256" key="3">
    <source>
        <dbReference type="ARBA" id="ARBA00022771"/>
    </source>
</evidence>
<reference evidence="9" key="1">
    <citation type="journal article" date="2021" name="J Fungi (Basel)">
        <title>Genomic and Metabolomic Analyses of the Marine Fungus Emericellopsis cladophorae: Insights into Saltwater Adaptability Mechanisms and Its Biosynthetic Potential.</title>
        <authorList>
            <person name="Goncalves M.F.M."/>
            <person name="Hilario S."/>
            <person name="Van de Peer Y."/>
            <person name="Esteves A.C."/>
            <person name="Alves A."/>
        </authorList>
    </citation>
    <scope>NUCLEOTIDE SEQUENCE</scope>
    <source>
        <strain evidence="9">MUM 19.33</strain>
    </source>
</reference>
<dbReference type="OrthoDB" id="2592092at2759"/>
<evidence type="ECO:0000256" key="5">
    <source>
        <dbReference type="ARBA" id="ARBA00023242"/>
    </source>
</evidence>
<dbReference type="RefSeq" id="XP_051364465.1">
    <property type="nucleotide sequence ID" value="XM_051504079.1"/>
</dbReference>
<dbReference type="PANTHER" id="PTHR15835">
    <property type="entry name" value="NUCLEAR-INTERACTING PARTNER OF ALK"/>
    <property type="match status" value="1"/>
</dbReference>
<sequence length="395" mass="44049">MNNTKRKFNSLLQGLSAPKPSPATDKPRQPRTTAEVEELLQKRRRLGVPQSNGTSLSTKPTTARSTITSPGRRQEVKEEKPAARFNPSDRGELLKRLATFHDITDWTPKPERLSEIEWAKRGWVCHGKETVRCLLCNKELVVKLKKEANAKEAMQPTSAEVEKALVDKQPPTTAARERYSIVAGTQGKGLSNPRMGAVPNSASCHTCLRRLGLWMFKSKEINLETNEVILPAPMDHLDPIREHRFFCPWKNAEIQKRQYSKLAEQEAQPGWRVLLQTLDNDAQLRSMYEGKPRSRPQSTVDIPHTPSKGPPRTPGPATPATHSGLPLTPATVATQGVEDEEKVQEAKDKERWARLKRVKSLFDLRGARKRGKSASRPGTSNSTRTTGGDVADATT</sequence>
<dbReference type="PANTHER" id="PTHR15835:SF6">
    <property type="entry name" value="ZINC FINGER C3HC-TYPE PROTEIN 1"/>
    <property type="match status" value="1"/>
</dbReference>
<dbReference type="GeneID" id="75832121"/>
<feature type="domain" description="NuBaID C-terminal" evidence="8">
    <location>
        <begin position="192"/>
        <end position="285"/>
    </location>
</feature>
<feature type="compositionally biased region" description="Polar residues" evidence="6">
    <location>
        <begin position="376"/>
        <end position="386"/>
    </location>
</feature>
<dbReference type="Pfam" id="PF08600">
    <property type="entry name" value="NuBaID_C"/>
    <property type="match status" value="1"/>
</dbReference>
<feature type="compositionally biased region" description="Basic and acidic residues" evidence="6">
    <location>
        <begin position="72"/>
        <end position="86"/>
    </location>
</feature>
<accession>A0A9P9Y4X2</accession>
<dbReference type="Proteomes" id="UP001055219">
    <property type="component" value="Unassembled WGS sequence"/>
</dbReference>
<keyword evidence="2" id="KW-0479">Metal-binding</keyword>
<feature type="domain" description="C3HC-type" evidence="7">
    <location>
        <begin position="87"/>
        <end position="166"/>
    </location>
</feature>
<evidence type="ECO:0000259" key="8">
    <source>
        <dbReference type="Pfam" id="PF08600"/>
    </source>
</evidence>
<dbReference type="InterPro" id="IPR012935">
    <property type="entry name" value="NuBaID_N"/>
</dbReference>
<evidence type="ECO:0000256" key="6">
    <source>
        <dbReference type="SAM" id="MobiDB-lite"/>
    </source>
</evidence>
<evidence type="ECO:0000256" key="4">
    <source>
        <dbReference type="ARBA" id="ARBA00022833"/>
    </source>
</evidence>
<evidence type="ECO:0000313" key="10">
    <source>
        <dbReference type="Proteomes" id="UP001055219"/>
    </source>
</evidence>
<evidence type="ECO:0000259" key="7">
    <source>
        <dbReference type="Pfam" id="PF07967"/>
    </source>
</evidence>
<comment type="caution">
    <text evidence="9">The sequence shown here is derived from an EMBL/GenBank/DDBJ whole genome shotgun (WGS) entry which is preliminary data.</text>
</comment>
<dbReference type="AlphaFoldDB" id="A0A9P9Y4X2"/>
<proteinExistence type="predicted"/>
<evidence type="ECO:0000313" key="9">
    <source>
        <dbReference type="EMBL" id="KAI6783609.1"/>
    </source>
</evidence>
<name>A0A9P9Y4X2_9HYPO</name>
<keyword evidence="10" id="KW-1185">Reference proteome</keyword>
<comment type="subcellular location">
    <subcellularLocation>
        <location evidence="1">Nucleus</location>
    </subcellularLocation>
</comment>
<evidence type="ECO:0000256" key="1">
    <source>
        <dbReference type="ARBA" id="ARBA00004123"/>
    </source>
</evidence>
<dbReference type="EMBL" id="JAGIXG020000007">
    <property type="protein sequence ID" value="KAI6783609.1"/>
    <property type="molecule type" value="Genomic_DNA"/>
</dbReference>
<keyword evidence="4" id="KW-0862">Zinc</keyword>
<keyword evidence="3" id="KW-0863">Zinc-finger</keyword>
<dbReference type="GO" id="GO:0008270">
    <property type="term" value="F:zinc ion binding"/>
    <property type="evidence" value="ECO:0007669"/>
    <property type="project" value="UniProtKB-KW"/>
</dbReference>
<keyword evidence="5" id="KW-0539">Nucleus</keyword>
<feature type="region of interest" description="Disordered" evidence="6">
    <location>
        <begin position="1"/>
        <end position="86"/>
    </location>
</feature>
<protein>
    <submittedName>
        <fullName evidence="9">C3hc zinc finger protein</fullName>
    </submittedName>
</protein>
<dbReference type="GO" id="GO:0005634">
    <property type="term" value="C:nucleus"/>
    <property type="evidence" value="ECO:0007669"/>
    <property type="project" value="UniProtKB-SubCell"/>
</dbReference>
<reference evidence="9" key="2">
    <citation type="submission" date="2022-07" db="EMBL/GenBank/DDBJ databases">
        <authorList>
            <person name="Goncalves M.F.M."/>
            <person name="Hilario S."/>
            <person name="Van De Peer Y."/>
            <person name="Esteves A.C."/>
            <person name="Alves A."/>
        </authorList>
    </citation>
    <scope>NUCLEOTIDE SEQUENCE</scope>
    <source>
        <strain evidence="9">MUM 19.33</strain>
    </source>
</reference>
<feature type="region of interest" description="Disordered" evidence="6">
    <location>
        <begin position="289"/>
        <end position="395"/>
    </location>
</feature>
<dbReference type="Pfam" id="PF07967">
    <property type="entry name" value="zf-C3HC"/>
    <property type="match status" value="1"/>
</dbReference>
<organism evidence="9 10">
    <name type="scientific">Emericellopsis cladophorae</name>
    <dbReference type="NCBI Taxonomy" id="2686198"/>
    <lineage>
        <taxon>Eukaryota</taxon>
        <taxon>Fungi</taxon>
        <taxon>Dikarya</taxon>
        <taxon>Ascomycota</taxon>
        <taxon>Pezizomycotina</taxon>
        <taxon>Sordariomycetes</taxon>
        <taxon>Hypocreomycetidae</taxon>
        <taxon>Hypocreales</taxon>
        <taxon>Bionectriaceae</taxon>
        <taxon>Emericellopsis</taxon>
    </lineage>
</organism>
<feature type="compositionally biased region" description="Polar residues" evidence="6">
    <location>
        <begin position="49"/>
        <end position="71"/>
    </location>
</feature>
<gene>
    <name evidence="9" type="ORF">J7T54_005638</name>
</gene>